<reference evidence="1 2" key="1">
    <citation type="submission" date="2024-01" db="EMBL/GenBank/DDBJ databases">
        <authorList>
            <person name="Waweru B."/>
        </authorList>
    </citation>
    <scope>NUCLEOTIDE SEQUENCE [LARGE SCALE GENOMIC DNA]</scope>
</reference>
<dbReference type="AlphaFoldDB" id="A0AAV1QVQ6"/>
<keyword evidence="2" id="KW-1185">Reference proteome</keyword>
<evidence type="ECO:0000313" key="2">
    <source>
        <dbReference type="Proteomes" id="UP001314170"/>
    </source>
</evidence>
<organism evidence="1 2">
    <name type="scientific">Dovyalis caffra</name>
    <dbReference type="NCBI Taxonomy" id="77055"/>
    <lineage>
        <taxon>Eukaryota</taxon>
        <taxon>Viridiplantae</taxon>
        <taxon>Streptophyta</taxon>
        <taxon>Embryophyta</taxon>
        <taxon>Tracheophyta</taxon>
        <taxon>Spermatophyta</taxon>
        <taxon>Magnoliopsida</taxon>
        <taxon>eudicotyledons</taxon>
        <taxon>Gunneridae</taxon>
        <taxon>Pentapetalae</taxon>
        <taxon>rosids</taxon>
        <taxon>fabids</taxon>
        <taxon>Malpighiales</taxon>
        <taxon>Salicaceae</taxon>
        <taxon>Flacourtieae</taxon>
        <taxon>Dovyalis</taxon>
    </lineage>
</organism>
<comment type="caution">
    <text evidence="1">The sequence shown here is derived from an EMBL/GenBank/DDBJ whole genome shotgun (WGS) entry which is preliminary data.</text>
</comment>
<dbReference type="Proteomes" id="UP001314170">
    <property type="component" value="Unassembled WGS sequence"/>
</dbReference>
<name>A0AAV1QVQ6_9ROSI</name>
<evidence type="ECO:0000313" key="1">
    <source>
        <dbReference type="EMBL" id="CAK7324370.1"/>
    </source>
</evidence>
<protein>
    <submittedName>
        <fullName evidence="1">Uncharacterized protein</fullName>
    </submittedName>
</protein>
<accession>A0AAV1QVQ6</accession>
<dbReference type="EMBL" id="CAWUPB010000282">
    <property type="protein sequence ID" value="CAK7324370.1"/>
    <property type="molecule type" value="Genomic_DNA"/>
</dbReference>
<sequence length="140" mass="15902">MSFGYFRSLVSRQLDGIFILRALKWKKPRLTKPMKRESGNVLKWDVKGESLTQDLPHSFRKLAPSSIPISGKKRKGKVRGLLKKKKTFPGILTKLPNHSSVPSKALSKQLFQYSQCAVHVYKPQKKLPKVFALTGSRGRL</sequence>
<proteinExistence type="predicted"/>
<gene>
    <name evidence="1" type="ORF">DCAF_LOCUS2010</name>
</gene>